<evidence type="ECO:0000313" key="2">
    <source>
        <dbReference type="Proteomes" id="UP001069090"/>
    </source>
</evidence>
<dbReference type="AlphaFoldDB" id="A0A9J6RHK2"/>
<gene>
    <name evidence="1" type="ORF">O0V09_01310</name>
</gene>
<sequence length="92" mass="10429">MKAELTTIRNESLSIANSLRLGRNIEVSEKIVSLTQLLGELATSLTPKQLNDLHPILIDLLAAQERSDWLCLADYLEYELIEFLDENSKNND</sequence>
<dbReference type="RefSeq" id="WP_258329961.1">
    <property type="nucleotide sequence ID" value="NZ_JAPTGG010000001.1"/>
</dbReference>
<comment type="caution">
    <text evidence="1">The sequence shown here is derived from an EMBL/GenBank/DDBJ whole genome shotgun (WGS) entry which is preliminary data.</text>
</comment>
<keyword evidence="2" id="KW-1185">Reference proteome</keyword>
<organism evidence="1 2">
    <name type="scientific">Dasania phycosphaerae</name>
    <dbReference type="NCBI Taxonomy" id="2950436"/>
    <lineage>
        <taxon>Bacteria</taxon>
        <taxon>Pseudomonadati</taxon>
        <taxon>Pseudomonadota</taxon>
        <taxon>Gammaproteobacteria</taxon>
        <taxon>Cellvibrionales</taxon>
        <taxon>Spongiibacteraceae</taxon>
        <taxon>Dasania</taxon>
    </lineage>
</organism>
<dbReference type="Proteomes" id="UP001069090">
    <property type="component" value="Unassembled WGS sequence"/>
</dbReference>
<reference evidence="1 2" key="1">
    <citation type="submission" date="2022-12" db="EMBL/GenBank/DDBJ databases">
        <title>Dasania phycosphaerae sp. nov., isolated from particulate material of the south coast of Korea.</title>
        <authorList>
            <person name="Jiang Y."/>
        </authorList>
    </citation>
    <scope>NUCLEOTIDE SEQUENCE [LARGE SCALE GENOMIC DNA]</scope>
    <source>
        <strain evidence="1 2">GY-19</strain>
    </source>
</reference>
<dbReference type="EMBL" id="JAPTGG010000001">
    <property type="protein sequence ID" value="MCZ0863817.1"/>
    <property type="molecule type" value="Genomic_DNA"/>
</dbReference>
<protein>
    <submittedName>
        <fullName evidence="1">Uncharacterized protein</fullName>
    </submittedName>
</protein>
<name>A0A9J6RHK2_9GAMM</name>
<accession>A0A9J6RHK2</accession>
<evidence type="ECO:0000313" key="1">
    <source>
        <dbReference type="EMBL" id="MCZ0863817.1"/>
    </source>
</evidence>
<proteinExistence type="predicted"/>